<keyword evidence="1" id="KW-0240">DNA-directed RNA polymerase</keyword>
<dbReference type="Proteomes" id="UP000000272">
    <property type="component" value="Chromosome"/>
</dbReference>
<organism evidence="1 2">
    <name type="scientific">Thermosediminibacter oceani (strain ATCC BAA-1034 / DSM 16646 / JW/IW-1228P)</name>
    <dbReference type="NCBI Taxonomy" id="555079"/>
    <lineage>
        <taxon>Bacteria</taxon>
        <taxon>Bacillati</taxon>
        <taxon>Bacillota</taxon>
        <taxon>Clostridia</taxon>
        <taxon>Thermosediminibacterales</taxon>
        <taxon>Thermosediminibacteraceae</taxon>
        <taxon>Thermosediminibacter</taxon>
    </lineage>
</organism>
<keyword evidence="1" id="KW-0804">Transcription</keyword>
<proteinExistence type="predicted"/>
<accession>D9S161</accession>
<dbReference type="GO" id="GO:0000428">
    <property type="term" value="C:DNA-directed RNA polymerase complex"/>
    <property type="evidence" value="ECO:0007669"/>
    <property type="project" value="UniProtKB-KW"/>
</dbReference>
<dbReference type="AlphaFoldDB" id="D9S161"/>
<keyword evidence="2" id="KW-1185">Reference proteome</keyword>
<dbReference type="eggNOG" id="COG1595">
    <property type="taxonomic scope" value="Bacteria"/>
</dbReference>
<dbReference type="EMBL" id="CP002131">
    <property type="protein sequence ID" value="ADL08940.1"/>
    <property type="molecule type" value="Genomic_DNA"/>
</dbReference>
<dbReference type="HOGENOM" id="CLU_2669890_0_0_9"/>
<dbReference type="KEGG" id="toc:Toce_2229"/>
<dbReference type="STRING" id="555079.Toce_2229"/>
<protein>
    <submittedName>
        <fullName evidence="1">DNA-directed RNA polymerase specialized sigma subunit, sigma24-like protein</fullName>
    </submittedName>
</protein>
<reference evidence="1 2" key="1">
    <citation type="journal article" date="2010" name="Stand. Genomic Sci.">
        <title>Complete genome sequence of Thermosediminibacter oceani type strain (JW/IW-1228P).</title>
        <authorList>
            <person name="Pitluck S."/>
            <person name="Yasawong M."/>
            <person name="Munk C."/>
            <person name="Nolan M."/>
            <person name="Lapidus A."/>
            <person name="Lucas S."/>
            <person name="Glavina Del Rio T."/>
            <person name="Tice H."/>
            <person name="Cheng J.F."/>
            <person name="Bruce D."/>
            <person name="Detter C."/>
            <person name="Tapia R."/>
            <person name="Han C."/>
            <person name="Goodwin L."/>
            <person name="Liolios K."/>
            <person name="Ivanova N."/>
            <person name="Mavromatis K."/>
            <person name="Mikhailova N."/>
            <person name="Pati A."/>
            <person name="Chen A."/>
            <person name="Palaniappan K."/>
            <person name="Land M."/>
            <person name="Hauser L."/>
            <person name="Chang Y.J."/>
            <person name="Jeffries C.D."/>
            <person name="Rohde M."/>
            <person name="Spring S."/>
            <person name="Sikorski J."/>
            <person name="Goker M."/>
            <person name="Woyke T."/>
            <person name="Bristow J."/>
            <person name="Eisen J.A."/>
            <person name="Markowitz V."/>
            <person name="Hugenholtz P."/>
            <person name="Kyrpides N.C."/>
            <person name="Klenk H.P."/>
        </authorList>
    </citation>
    <scope>NUCLEOTIDE SEQUENCE [LARGE SCALE GENOMIC DNA]</scope>
    <source>
        <strain evidence="2">ATCC BAA-1034 / DSM 16646 / JW/IW-1228P</strain>
    </source>
</reference>
<sequence length="75" mass="8726">MAWFITGLRHEAIWLAKKHRRLKEHELLILNNLISQDAKNDETERLDTVAATDNILAEVEEMVFLQETLSLLTPQ</sequence>
<name>D9S161_THEOJ</name>
<gene>
    <name evidence="1" type="ordered locus">Toce_2229</name>
</gene>
<evidence type="ECO:0000313" key="1">
    <source>
        <dbReference type="EMBL" id="ADL08940.1"/>
    </source>
</evidence>
<evidence type="ECO:0000313" key="2">
    <source>
        <dbReference type="Proteomes" id="UP000000272"/>
    </source>
</evidence>